<dbReference type="InterPro" id="IPR018470">
    <property type="entry name" value="Metal-bd_Tp34-typ"/>
</dbReference>
<comment type="caution">
    <text evidence="4">The sequence shown here is derived from an EMBL/GenBank/DDBJ whole genome shotgun (WGS) entry which is preliminary data.</text>
</comment>
<dbReference type="PATRIC" id="fig|1137280.3.peg.1317"/>
<evidence type="ECO:0000256" key="3">
    <source>
        <dbReference type="SAM" id="SignalP"/>
    </source>
</evidence>
<dbReference type="OrthoDB" id="1495621at2"/>
<dbReference type="RefSeq" id="WP_036129745.1">
    <property type="nucleotide sequence ID" value="NZ_ANIE01000004.1"/>
</dbReference>
<dbReference type="EMBL" id="ANIE01000004">
    <property type="protein sequence ID" value="KEF31818.1"/>
    <property type="molecule type" value="Genomic_DNA"/>
</dbReference>
<proteinExistence type="inferred from homology"/>
<evidence type="ECO:0000313" key="5">
    <source>
        <dbReference type="Proteomes" id="UP000035057"/>
    </source>
</evidence>
<comment type="similarity">
    <text evidence="1">Belongs to the UPF0423 family.</text>
</comment>
<name>A0A072N4A9_9GAMM</name>
<dbReference type="Gene3D" id="2.60.40.2480">
    <property type="entry name" value="Periplasmic metal-binding protein Tp34-type"/>
    <property type="match status" value="1"/>
</dbReference>
<dbReference type="Proteomes" id="UP000035057">
    <property type="component" value="Unassembled WGS sequence"/>
</dbReference>
<keyword evidence="2 3" id="KW-0732">Signal</keyword>
<keyword evidence="5" id="KW-1185">Reference proteome</keyword>
<dbReference type="AlphaFoldDB" id="A0A072N4A9"/>
<sequence length="179" mass="19337">MKKYTRVLTASAWLASSALLAGNALAGEVMIGEPVEVNGMEIGAVYLQPVMMTPELPGMGDKDIHLEADIVAMPGNNSGFGAGAWVPYLGVTYTLTKLDSDWSASGAFMPMVASDGPHYGANIKLDGPGKYHVTYHIDPPPYQGFYRHKDKETGVGKWWAPFDLEWDFAYVGTGKKGGY</sequence>
<evidence type="ECO:0000256" key="2">
    <source>
        <dbReference type="ARBA" id="ARBA00022729"/>
    </source>
</evidence>
<evidence type="ECO:0000313" key="4">
    <source>
        <dbReference type="EMBL" id="KEF31818.1"/>
    </source>
</evidence>
<dbReference type="Pfam" id="PF10634">
    <property type="entry name" value="Iron_transport"/>
    <property type="match status" value="1"/>
</dbReference>
<dbReference type="InterPro" id="IPR038482">
    <property type="entry name" value="Tp34-type_sf"/>
</dbReference>
<accession>A0A072N4A9</accession>
<feature type="chain" id="PRO_5001680454" evidence="3">
    <location>
        <begin position="27"/>
        <end position="179"/>
    </location>
</feature>
<gene>
    <name evidence="4" type="ORF">D777_01504</name>
</gene>
<feature type="signal peptide" evidence="3">
    <location>
        <begin position="1"/>
        <end position="26"/>
    </location>
</feature>
<reference evidence="4 5" key="1">
    <citation type="submission" date="2012-12" db="EMBL/GenBank/DDBJ databases">
        <title>Genome assembly of Marinobacter sp. AK21.</title>
        <authorList>
            <person name="Khatri I."/>
            <person name="Kumar R."/>
            <person name="Vaidya B."/>
            <person name="Subramanian S."/>
            <person name="Pinnaka A."/>
        </authorList>
    </citation>
    <scope>NUCLEOTIDE SEQUENCE [LARGE SCALE GENOMIC DNA]</scope>
    <source>
        <strain evidence="4 5">AK21</strain>
    </source>
</reference>
<dbReference type="STRING" id="1137280.D777_01504"/>
<evidence type="ECO:0000256" key="1">
    <source>
        <dbReference type="ARBA" id="ARBA00010013"/>
    </source>
</evidence>
<protein>
    <submittedName>
        <fullName evidence="4">Periplasmic protein p19 involved in high-affinity Fe2+ transport</fullName>
    </submittedName>
</protein>
<organism evidence="4 5">
    <name type="scientific">Marinobacter nitratireducens</name>
    <dbReference type="NCBI Taxonomy" id="1137280"/>
    <lineage>
        <taxon>Bacteria</taxon>
        <taxon>Pseudomonadati</taxon>
        <taxon>Pseudomonadota</taxon>
        <taxon>Gammaproteobacteria</taxon>
        <taxon>Pseudomonadales</taxon>
        <taxon>Marinobacteraceae</taxon>
        <taxon>Marinobacter</taxon>
    </lineage>
</organism>
<dbReference type="PIRSF" id="PIRSF017018">
    <property type="entry name" value="Tp34"/>
    <property type="match status" value="1"/>
</dbReference>